<dbReference type="SUPFAM" id="SSF57667">
    <property type="entry name" value="beta-beta-alpha zinc fingers"/>
    <property type="match status" value="1"/>
</dbReference>
<feature type="compositionally biased region" description="Polar residues" evidence="2">
    <location>
        <begin position="192"/>
        <end position="202"/>
    </location>
</feature>
<protein>
    <recommendedName>
        <fullName evidence="3">C2H2-type domain-containing protein</fullName>
    </recommendedName>
</protein>
<dbReference type="GO" id="GO:0008270">
    <property type="term" value="F:zinc ion binding"/>
    <property type="evidence" value="ECO:0007669"/>
    <property type="project" value="UniProtKB-KW"/>
</dbReference>
<evidence type="ECO:0000259" key="3">
    <source>
        <dbReference type="PROSITE" id="PS50157"/>
    </source>
</evidence>
<dbReference type="PROSITE" id="PS50157">
    <property type="entry name" value="ZINC_FINGER_C2H2_2"/>
    <property type="match status" value="1"/>
</dbReference>
<feature type="compositionally biased region" description="Basic residues" evidence="2">
    <location>
        <begin position="229"/>
        <end position="242"/>
    </location>
</feature>
<reference evidence="4 5" key="1">
    <citation type="submission" date="2019-10" db="EMBL/GenBank/DDBJ databases">
        <authorList>
            <person name="Palmer J.M."/>
        </authorList>
    </citation>
    <scope>NUCLEOTIDE SEQUENCE [LARGE SCALE GENOMIC DNA]</scope>
    <source>
        <strain evidence="4 5">TWF730</strain>
    </source>
</reference>
<dbReference type="AlphaFoldDB" id="A0AAV9TYQ0"/>
<comment type="caution">
    <text evidence="4">The sequence shown here is derived from an EMBL/GenBank/DDBJ whole genome shotgun (WGS) entry which is preliminary data.</text>
</comment>
<proteinExistence type="predicted"/>
<dbReference type="Gene3D" id="3.30.160.60">
    <property type="entry name" value="Classic Zinc Finger"/>
    <property type="match status" value="1"/>
</dbReference>
<evidence type="ECO:0000313" key="5">
    <source>
        <dbReference type="Proteomes" id="UP001373714"/>
    </source>
</evidence>
<organism evidence="4 5">
    <name type="scientific">Orbilia blumenaviensis</name>
    <dbReference type="NCBI Taxonomy" id="1796055"/>
    <lineage>
        <taxon>Eukaryota</taxon>
        <taxon>Fungi</taxon>
        <taxon>Dikarya</taxon>
        <taxon>Ascomycota</taxon>
        <taxon>Pezizomycotina</taxon>
        <taxon>Orbiliomycetes</taxon>
        <taxon>Orbiliales</taxon>
        <taxon>Orbiliaceae</taxon>
        <taxon>Orbilia</taxon>
    </lineage>
</organism>
<name>A0AAV9TYQ0_9PEZI</name>
<keyword evidence="1" id="KW-0863">Zinc-finger</keyword>
<accession>A0AAV9TYQ0</accession>
<gene>
    <name evidence="4" type="ORF">TWF730_004527</name>
</gene>
<feature type="domain" description="C2H2-type" evidence="3">
    <location>
        <begin position="289"/>
        <end position="319"/>
    </location>
</feature>
<feature type="region of interest" description="Disordered" evidence="2">
    <location>
        <begin position="181"/>
        <end position="211"/>
    </location>
</feature>
<sequence length="385" mass="43470">MDEYYHDPLPDPTWFDKMTQRDKLVFFGHYDQFDQFRYRPSNDTLSLYSSTLVPSEDTTTLSGTTDVMPAYQEHEGPESQWIPGSPSEELSNEDSVLTTLTLVIRDFGKSTIGSPVRSSPHYSAHLAPEDFDPPVLAEEGEEIEGNDKMAVANLESPLDAASRERVEKLKSSIEVHLNILESPRPDAGNGQAKGQPSPANSGSERDDPVVKAEEQNTDRYLSAICIPIRHQKSKTPQQRKKVLQQNTPRALPDLKPRGHAHKPGAISNVAEPRRSPKRNPIPRPGNGRFSCSIDGCSERFTRPENRRRHIRTFHRQAETAAPLNNPLECPVCKAIRSGGRALENMNSHLRRQHSIYINYFELLREQQNHSPYTELPESIYTYLGP</sequence>
<dbReference type="InterPro" id="IPR013087">
    <property type="entry name" value="Znf_C2H2_type"/>
</dbReference>
<dbReference type="SMART" id="SM00355">
    <property type="entry name" value="ZnF_C2H2"/>
    <property type="match status" value="2"/>
</dbReference>
<feature type="region of interest" description="Disordered" evidence="2">
    <location>
        <begin position="223"/>
        <end position="289"/>
    </location>
</feature>
<dbReference type="InterPro" id="IPR036236">
    <property type="entry name" value="Znf_C2H2_sf"/>
</dbReference>
<dbReference type="PROSITE" id="PS00028">
    <property type="entry name" value="ZINC_FINGER_C2H2_1"/>
    <property type="match status" value="1"/>
</dbReference>
<evidence type="ECO:0000313" key="4">
    <source>
        <dbReference type="EMBL" id="KAK6331445.1"/>
    </source>
</evidence>
<keyword evidence="1" id="KW-0862">Zinc</keyword>
<evidence type="ECO:0000256" key="1">
    <source>
        <dbReference type="PROSITE-ProRule" id="PRU00042"/>
    </source>
</evidence>
<evidence type="ECO:0000256" key="2">
    <source>
        <dbReference type="SAM" id="MobiDB-lite"/>
    </source>
</evidence>
<dbReference type="Proteomes" id="UP001373714">
    <property type="component" value="Unassembled WGS sequence"/>
</dbReference>
<keyword evidence="5" id="KW-1185">Reference proteome</keyword>
<dbReference type="EMBL" id="JAVHNS010000018">
    <property type="protein sequence ID" value="KAK6331445.1"/>
    <property type="molecule type" value="Genomic_DNA"/>
</dbReference>
<keyword evidence="1" id="KW-0479">Metal-binding</keyword>